<dbReference type="GO" id="GO:0016020">
    <property type="term" value="C:membrane"/>
    <property type="evidence" value="ECO:0007669"/>
    <property type="project" value="TreeGrafter"/>
</dbReference>
<evidence type="ECO:0000313" key="4">
    <source>
        <dbReference type="EMBL" id="AOE49470.1"/>
    </source>
</evidence>
<dbReference type="OrthoDB" id="9801479at2"/>
<evidence type="ECO:0000256" key="2">
    <source>
        <dbReference type="ARBA" id="ARBA00022643"/>
    </source>
</evidence>
<dbReference type="Pfam" id="PF03358">
    <property type="entry name" value="FMN_red"/>
    <property type="match status" value="1"/>
</dbReference>
<keyword evidence="5" id="KW-1185">Reference proteome</keyword>
<dbReference type="PANTHER" id="PTHR30546:SF23">
    <property type="entry name" value="FLAVOPROTEIN-LIKE PROTEIN YCP4-RELATED"/>
    <property type="match status" value="1"/>
</dbReference>
<dbReference type="SUPFAM" id="SSF52218">
    <property type="entry name" value="Flavoproteins"/>
    <property type="match status" value="1"/>
</dbReference>
<proteinExistence type="predicted"/>
<dbReference type="STRING" id="1144748.KS2013_746"/>
<keyword evidence="2" id="KW-0288">FMN</keyword>
<keyword evidence="2" id="KW-0285">Flavoprotein</keyword>
<dbReference type="GO" id="GO:0003955">
    <property type="term" value="F:NAD(P)H dehydrogenase (quinone) activity"/>
    <property type="evidence" value="ECO:0007669"/>
    <property type="project" value="TreeGrafter"/>
</dbReference>
<dbReference type="InterPro" id="IPR001226">
    <property type="entry name" value="Flavodoxin_CS"/>
</dbReference>
<dbReference type="Proteomes" id="UP000094147">
    <property type="component" value="Chromosome"/>
</dbReference>
<reference evidence="5" key="1">
    <citation type="submission" date="2015-08" db="EMBL/GenBank/DDBJ databases">
        <authorList>
            <person name="Kim K.M."/>
        </authorList>
    </citation>
    <scope>NUCLEOTIDE SEQUENCE [LARGE SCALE GENOMIC DNA]</scope>
    <source>
        <strain evidence="5">KCTC 23892</strain>
    </source>
</reference>
<sequence>MSNNTIAVVYHSGFGHTKVLAEEVANGAKEASEDVRLISVDDVDDHWDDLAEAKAIIFGSPTYMGSVSADFKGFMDKSSKVWSEHGWKDKLAAGFTNSASYSGDKLNTLVQMSIFAAQHGMAWVGLGLMPGNNTSEGSPEDLNRIGSYLGAMAQSNADQSSDIVPPQSDKDTAKVLGKRVAEFAARIN</sequence>
<dbReference type="KEGG" id="ksd:KS2013_746"/>
<dbReference type="GO" id="GO:0009055">
    <property type="term" value="F:electron transfer activity"/>
    <property type="evidence" value="ECO:0007669"/>
    <property type="project" value="InterPro"/>
</dbReference>
<name>A0A1B3B9K6_9GAMM</name>
<comment type="cofactor">
    <cofactor evidence="1">
        <name>FMN</name>
        <dbReference type="ChEBI" id="CHEBI:58210"/>
    </cofactor>
</comment>
<dbReference type="RefSeq" id="WP_068989956.1">
    <property type="nucleotide sequence ID" value="NZ_CP012418.1"/>
</dbReference>
<dbReference type="PROSITE" id="PS00201">
    <property type="entry name" value="FLAVODOXIN"/>
    <property type="match status" value="1"/>
</dbReference>
<evidence type="ECO:0000313" key="5">
    <source>
        <dbReference type="Proteomes" id="UP000094147"/>
    </source>
</evidence>
<accession>A0A1B3B9K6</accession>
<dbReference type="InterPro" id="IPR005025">
    <property type="entry name" value="FMN_Rdtase-like_dom"/>
</dbReference>
<gene>
    <name evidence="4" type="ORF">KS2013_746</name>
</gene>
<dbReference type="Gene3D" id="3.40.50.360">
    <property type="match status" value="1"/>
</dbReference>
<protein>
    <submittedName>
        <fullName evidence="4">NADPH-dependent FMN reductase</fullName>
    </submittedName>
</protein>
<dbReference type="InterPro" id="IPR029039">
    <property type="entry name" value="Flavoprotein-like_sf"/>
</dbReference>
<organism evidence="4 5">
    <name type="scientific">Kangiella sediminilitoris</name>
    <dbReference type="NCBI Taxonomy" id="1144748"/>
    <lineage>
        <taxon>Bacteria</taxon>
        <taxon>Pseudomonadati</taxon>
        <taxon>Pseudomonadota</taxon>
        <taxon>Gammaproteobacteria</taxon>
        <taxon>Kangiellales</taxon>
        <taxon>Kangiellaceae</taxon>
        <taxon>Kangiella</taxon>
    </lineage>
</organism>
<dbReference type="AlphaFoldDB" id="A0A1B3B9K6"/>
<evidence type="ECO:0000259" key="3">
    <source>
        <dbReference type="Pfam" id="PF03358"/>
    </source>
</evidence>
<dbReference type="PATRIC" id="fig|1144748.3.peg.757"/>
<dbReference type="PANTHER" id="PTHR30546">
    <property type="entry name" value="FLAVODOXIN-RELATED PROTEIN WRBA-RELATED"/>
    <property type="match status" value="1"/>
</dbReference>
<dbReference type="EMBL" id="CP012418">
    <property type="protein sequence ID" value="AOE49470.1"/>
    <property type="molecule type" value="Genomic_DNA"/>
</dbReference>
<evidence type="ECO:0000256" key="1">
    <source>
        <dbReference type="ARBA" id="ARBA00001917"/>
    </source>
</evidence>
<dbReference type="GO" id="GO:0010181">
    <property type="term" value="F:FMN binding"/>
    <property type="evidence" value="ECO:0007669"/>
    <property type="project" value="InterPro"/>
</dbReference>
<feature type="domain" description="NADPH-dependent FMN reductase-like" evidence="3">
    <location>
        <begin position="38"/>
        <end position="124"/>
    </location>
</feature>